<keyword evidence="6" id="KW-0472">Membrane</keyword>
<evidence type="ECO:0000256" key="2">
    <source>
        <dbReference type="ARBA" id="ARBA00004609"/>
    </source>
</evidence>
<keyword evidence="5 11" id="KW-0732">Signal</keyword>
<evidence type="ECO:0000256" key="3">
    <source>
        <dbReference type="ARBA" id="ARBA00022475"/>
    </source>
</evidence>
<evidence type="ECO:0000256" key="10">
    <source>
        <dbReference type="SAM" id="MobiDB-lite"/>
    </source>
</evidence>
<feature type="coiled-coil region" evidence="9">
    <location>
        <begin position="110"/>
        <end position="144"/>
    </location>
</feature>
<keyword evidence="8" id="KW-0449">Lipoprotein</keyword>
<accession>M4T1A3</accession>
<comment type="function">
    <text evidence="1">VSG forms a coat on the surface of the parasite. The trypanosome evades the immune response of the host by expressing a series of antigenically distinct VSGs from an estimated 1000 VSG genes.</text>
</comment>
<reference evidence="13" key="1">
    <citation type="submission" date="2013-02" db="EMBL/GenBank/DDBJ databases">
        <authorList>
            <person name="Cross G.A.M."/>
            <person name="Kim H.-S."/>
            <person name="Wickstead B."/>
        </authorList>
    </citation>
    <scope>NUCLEOTIDE SEQUENCE</scope>
    <source>
        <strain evidence="13">Lister 427</strain>
    </source>
</reference>
<evidence type="ECO:0000256" key="11">
    <source>
        <dbReference type="SAM" id="SignalP"/>
    </source>
</evidence>
<name>M4T1A3_9TRYP</name>
<evidence type="ECO:0000256" key="9">
    <source>
        <dbReference type="SAM" id="Coils"/>
    </source>
</evidence>
<feature type="region of interest" description="Disordered" evidence="10">
    <location>
        <begin position="225"/>
        <end position="246"/>
    </location>
</feature>
<evidence type="ECO:0000259" key="12">
    <source>
        <dbReference type="Pfam" id="PF13206"/>
    </source>
</evidence>
<evidence type="ECO:0000256" key="7">
    <source>
        <dbReference type="ARBA" id="ARBA00023180"/>
    </source>
</evidence>
<evidence type="ECO:0000256" key="8">
    <source>
        <dbReference type="ARBA" id="ARBA00023288"/>
    </source>
</evidence>
<reference evidence="13" key="2">
    <citation type="journal article" date="2014" name="Mol. Biochem. Parasitol.">
        <title>Capturing the variant surface glycoprotein repertoire (the VSGnome) of Trypanosoma brucei Lister 427.</title>
        <authorList>
            <person name="Cross G.A."/>
            <person name="Kim H.S."/>
            <person name="Wickstead B."/>
        </authorList>
    </citation>
    <scope>NUCLEOTIDE SEQUENCE</scope>
    <source>
        <strain evidence="13">Lister 427</strain>
    </source>
</reference>
<feature type="chain" id="PRO_5004058775" evidence="11">
    <location>
        <begin position="25"/>
        <end position="246"/>
    </location>
</feature>
<evidence type="ECO:0000256" key="4">
    <source>
        <dbReference type="ARBA" id="ARBA00022622"/>
    </source>
</evidence>
<keyword evidence="3" id="KW-1003">Cell membrane</keyword>
<organism evidence="13">
    <name type="scientific">Trypanosoma brucei</name>
    <dbReference type="NCBI Taxonomy" id="5691"/>
    <lineage>
        <taxon>Eukaryota</taxon>
        <taxon>Discoba</taxon>
        <taxon>Euglenozoa</taxon>
        <taxon>Kinetoplastea</taxon>
        <taxon>Metakinetoplastina</taxon>
        <taxon>Trypanosomatida</taxon>
        <taxon>Trypanosomatidae</taxon>
        <taxon>Trypanosoma</taxon>
    </lineage>
</organism>
<dbReference type="GO" id="GO:0005886">
    <property type="term" value="C:plasma membrane"/>
    <property type="evidence" value="ECO:0007669"/>
    <property type="project" value="UniProtKB-SubCell"/>
</dbReference>
<evidence type="ECO:0000256" key="1">
    <source>
        <dbReference type="ARBA" id="ARBA00002523"/>
    </source>
</evidence>
<dbReference type="InterPro" id="IPR025932">
    <property type="entry name" value="Trypano_VSG_B_N_dom"/>
</dbReference>
<dbReference type="EMBL" id="KC613371">
    <property type="protein sequence ID" value="AGH60802.1"/>
    <property type="molecule type" value="Genomic_DNA"/>
</dbReference>
<dbReference type="GO" id="GO:0098552">
    <property type="term" value="C:side of membrane"/>
    <property type="evidence" value="ECO:0007669"/>
    <property type="project" value="UniProtKB-KW"/>
</dbReference>
<evidence type="ECO:0000256" key="6">
    <source>
        <dbReference type="ARBA" id="ARBA00023136"/>
    </source>
</evidence>
<keyword evidence="9" id="KW-0175">Coiled coil</keyword>
<feature type="signal peptide" evidence="11">
    <location>
        <begin position="1"/>
        <end position="24"/>
    </location>
</feature>
<sequence length="246" mass="26134">MTKLMYLAATAATIMFRAATIVDGTVDQEAEKAQEFGALYNLIRLASKGFDSTETKIAEKLTELEAAIQRAEILAYANKTEVEKRAKEGTEGLKKGDKALPKTAAGIAAAKQINETAQAAAELISSLREKIKTVETTAETANKHLFKAVWSKEEKPPELTPGATLFAEGNVASIFGGTGTSTRQTNCGSAQFTSQSATNVGKTLINDLVCLCIDGVATMKNCGSSDHGTATNQNNFRTPHSTIHTS</sequence>
<evidence type="ECO:0000256" key="5">
    <source>
        <dbReference type="ARBA" id="ARBA00022729"/>
    </source>
</evidence>
<evidence type="ECO:0000313" key="13">
    <source>
        <dbReference type="EMBL" id="AGH60802.1"/>
    </source>
</evidence>
<comment type="subcellular location">
    <subcellularLocation>
        <location evidence="2">Cell membrane</location>
        <topology evidence="2">Lipid-anchor</topology>
        <topology evidence="2">GPI-anchor</topology>
    </subcellularLocation>
</comment>
<dbReference type="VEuPathDB" id="TriTrypDB:Tb427_000570100"/>
<dbReference type="Pfam" id="PF13206">
    <property type="entry name" value="VSG_B"/>
    <property type="match status" value="1"/>
</dbReference>
<keyword evidence="4" id="KW-0336">GPI-anchor</keyword>
<feature type="domain" description="Trypanosome variant surface glycoprotein B-type N-terminal" evidence="12">
    <location>
        <begin position="81"/>
        <end position="237"/>
    </location>
</feature>
<protein>
    <submittedName>
        <fullName evidence="13">Variant surface glycoprotein 1896</fullName>
    </submittedName>
</protein>
<proteinExistence type="predicted"/>
<keyword evidence="7" id="KW-0325">Glycoprotein</keyword>
<dbReference type="AlphaFoldDB" id="M4T1A3"/>